<dbReference type="EMBL" id="FNNB01000004">
    <property type="protein sequence ID" value="SDX01738.1"/>
    <property type="molecule type" value="Genomic_DNA"/>
</dbReference>
<feature type="signal peptide" evidence="1">
    <location>
        <begin position="1"/>
        <end position="19"/>
    </location>
</feature>
<evidence type="ECO:0000313" key="2">
    <source>
        <dbReference type="EMBL" id="SDX01738.1"/>
    </source>
</evidence>
<dbReference type="GeneID" id="94020949"/>
<dbReference type="AlphaFoldDB" id="A0A1H2YA75"/>
<evidence type="ECO:0000256" key="1">
    <source>
        <dbReference type="SAM" id="SignalP"/>
    </source>
</evidence>
<proteinExistence type="predicted"/>
<protein>
    <submittedName>
        <fullName evidence="2">Uncharacterized protein</fullName>
    </submittedName>
</protein>
<dbReference type="Proteomes" id="UP000183076">
    <property type="component" value="Unassembled WGS sequence"/>
</dbReference>
<reference evidence="3" key="1">
    <citation type="submission" date="2016-10" db="EMBL/GenBank/DDBJ databases">
        <authorList>
            <person name="Varghese N."/>
            <person name="Submissions S."/>
        </authorList>
    </citation>
    <scope>NUCLEOTIDE SEQUENCE [LARGE SCALE GENOMIC DNA]</scope>
    <source>
        <strain evidence="3">DSM 10014</strain>
    </source>
</reference>
<name>A0A1H2YA75_9RHOB</name>
<organism evidence="2 3">
    <name type="scientific">Sulfitobacter pontiacus</name>
    <dbReference type="NCBI Taxonomy" id="60137"/>
    <lineage>
        <taxon>Bacteria</taxon>
        <taxon>Pseudomonadati</taxon>
        <taxon>Pseudomonadota</taxon>
        <taxon>Alphaproteobacteria</taxon>
        <taxon>Rhodobacterales</taxon>
        <taxon>Roseobacteraceae</taxon>
        <taxon>Sulfitobacter</taxon>
    </lineage>
</organism>
<sequence>MVKLLNLIGLATAAAAVVALTQDVAAGTRTAGCDGYHKISAKISHPPQDQQTKAVGPI</sequence>
<dbReference type="STRING" id="60137.SAMN04488041_104172"/>
<feature type="chain" id="PRO_5010168988" evidence="1">
    <location>
        <begin position="20"/>
        <end position="58"/>
    </location>
</feature>
<gene>
    <name evidence="2" type="ORF">SAMN04488041_104172</name>
</gene>
<evidence type="ECO:0000313" key="3">
    <source>
        <dbReference type="Proteomes" id="UP000183076"/>
    </source>
</evidence>
<accession>A0A1H2YA75</accession>
<dbReference type="RefSeq" id="WP_167543140.1">
    <property type="nucleotide sequence ID" value="NZ_CP160849.1"/>
</dbReference>
<keyword evidence="1" id="KW-0732">Signal</keyword>